<dbReference type="InterPro" id="IPR038712">
    <property type="entry name" value="PixA-like_sf"/>
</dbReference>
<dbReference type="Gene3D" id="2.60.40.3910">
    <property type="entry name" value="Inclusion body protein"/>
    <property type="match status" value="1"/>
</dbReference>
<organism evidence="1">
    <name type="scientific">Rhizobium leguminosarum</name>
    <dbReference type="NCBI Taxonomy" id="384"/>
    <lineage>
        <taxon>Bacteria</taxon>
        <taxon>Pseudomonadati</taxon>
        <taxon>Pseudomonadota</taxon>
        <taxon>Alphaproteobacteria</taxon>
        <taxon>Hyphomicrobiales</taxon>
        <taxon>Rhizobiaceae</taxon>
        <taxon>Rhizobium/Agrobacterium group</taxon>
        <taxon>Rhizobium</taxon>
    </lineage>
</organism>
<dbReference type="InterPro" id="IPR021087">
    <property type="entry name" value="Uncharacterised_PixA/AidA"/>
</dbReference>
<reference evidence="1" key="1">
    <citation type="submission" date="2016-04" db="EMBL/GenBank/DDBJ databases">
        <title>Fast-growing isolate from the root nodules of Vavilovia formosa.</title>
        <authorList>
            <person name="Kimeklis A."/>
            <person name="Safronova V."/>
            <person name="Belimov A."/>
            <person name="Andronov E."/>
        </authorList>
    </citation>
    <scope>NUCLEOTIDE SEQUENCE [LARGE SCALE GENOMIC DNA]</scope>
    <source>
        <strain evidence="1">Vaf-46</strain>
    </source>
</reference>
<protein>
    <submittedName>
        <fullName evidence="1">DNA-directed RNA polymerase subunit beta</fullName>
    </submittedName>
</protein>
<sequence>MATVPGNSAVDDALAASPQQVNILVVIDTEYVKAHYPPNSSSDSPPGIDHNSQFMICTGSRGDVTGQGSADLSFKANVGDNVSFTGVSIYDNSDDAVIVYGIKYWNGDKVFNQFVPNVVTRKNAVFPNPETSNGIPPLQEQLTFATYDAKIARSGKENFYVYFALYKLSDDGQSQNLYGYYYWDPQIIVP</sequence>
<keyword evidence="1" id="KW-0804">Transcription</keyword>
<name>A0A179BVK1_RHILE</name>
<gene>
    <name evidence="1" type="ORF">A4U53_39220</name>
</gene>
<evidence type="ECO:0000313" key="1">
    <source>
        <dbReference type="EMBL" id="OAP95253.1"/>
    </source>
</evidence>
<keyword evidence="1" id="KW-0240">DNA-directed RNA polymerase</keyword>
<accession>A0A179BVK1</accession>
<dbReference type="GO" id="GO:0000428">
    <property type="term" value="C:DNA-directed RNA polymerase complex"/>
    <property type="evidence" value="ECO:0007669"/>
    <property type="project" value="UniProtKB-KW"/>
</dbReference>
<dbReference type="AlphaFoldDB" id="A0A179BVK1"/>
<dbReference type="Pfam" id="PF12306">
    <property type="entry name" value="PixA"/>
    <property type="match status" value="1"/>
</dbReference>
<proteinExistence type="predicted"/>
<dbReference type="EMBL" id="LWBS01000119">
    <property type="protein sequence ID" value="OAP95253.1"/>
    <property type="molecule type" value="Genomic_DNA"/>
</dbReference>
<comment type="caution">
    <text evidence="1">The sequence shown here is derived from an EMBL/GenBank/DDBJ whole genome shotgun (WGS) entry which is preliminary data.</text>
</comment>